<organism evidence="3 4">
    <name type="scientific">Anisodus tanguticus</name>
    <dbReference type="NCBI Taxonomy" id="243964"/>
    <lineage>
        <taxon>Eukaryota</taxon>
        <taxon>Viridiplantae</taxon>
        <taxon>Streptophyta</taxon>
        <taxon>Embryophyta</taxon>
        <taxon>Tracheophyta</taxon>
        <taxon>Spermatophyta</taxon>
        <taxon>Magnoliopsida</taxon>
        <taxon>eudicotyledons</taxon>
        <taxon>Gunneridae</taxon>
        <taxon>Pentapetalae</taxon>
        <taxon>asterids</taxon>
        <taxon>lamiids</taxon>
        <taxon>Solanales</taxon>
        <taxon>Solanaceae</taxon>
        <taxon>Solanoideae</taxon>
        <taxon>Hyoscyameae</taxon>
        <taxon>Anisodus</taxon>
    </lineage>
</organism>
<dbReference type="GO" id="GO:1901135">
    <property type="term" value="P:carbohydrate derivative metabolic process"/>
    <property type="evidence" value="ECO:0007669"/>
    <property type="project" value="UniProtKB-ARBA"/>
</dbReference>
<dbReference type="Pfam" id="PF26168">
    <property type="entry name" value="Glyco_transf_N"/>
    <property type="match status" value="1"/>
</dbReference>
<keyword evidence="4" id="KW-1185">Reference proteome</keyword>
<evidence type="ECO:0000259" key="2">
    <source>
        <dbReference type="Pfam" id="PF26168"/>
    </source>
</evidence>
<sequence>MKDPTKVQNFAISKSSMTRAQSGDSEDLTEVRNSESYTSMCSYENIPNHELANLKKQDHEVAIVMVPFLAQCHLNQLLQLACLVSLSYDLPVYYVSSATHNRQARVWTNTLNPSEITKIHFHDIPTPEFSSPPPDINALSKFPPSWDASSRVHCFFLT</sequence>
<protein>
    <recommendedName>
        <fullName evidence="2">Glycosyltransferase N-terminal domain-containing protein</fullName>
    </recommendedName>
</protein>
<evidence type="ECO:0000313" key="4">
    <source>
        <dbReference type="Proteomes" id="UP001291623"/>
    </source>
</evidence>
<dbReference type="Proteomes" id="UP001291623">
    <property type="component" value="Unassembled WGS sequence"/>
</dbReference>
<comment type="similarity">
    <text evidence="1">Belongs to the UDP-glycosyltransferase family.</text>
</comment>
<name>A0AAE1SPB8_9SOLA</name>
<accession>A0AAE1SPB8</accession>
<dbReference type="InterPro" id="IPR058980">
    <property type="entry name" value="Glyco_transf_N"/>
</dbReference>
<dbReference type="Gene3D" id="3.40.50.2000">
    <property type="entry name" value="Glycogen Phosphorylase B"/>
    <property type="match status" value="1"/>
</dbReference>
<evidence type="ECO:0000256" key="1">
    <source>
        <dbReference type="ARBA" id="ARBA00009995"/>
    </source>
</evidence>
<evidence type="ECO:0000313" key="3">
    <source>
        <dbReference type="EMBL" id="KAK4373399.1"/>
    </source>
</evidence>
<dbReference type="GO" id="GO:0008194">
    <property type="term" value="F:UDP-glycosyltransferase activity"/>
    <property type="evidence" value="ECO:0007669"/>
    <property type="project" value="UniProtKB-ARBA"/>
</dbReference>
<dbReference type="EMBL" id="JAVYJV010000004">
    <property type="protein sequence ID" value="KAK4373399.1"/>
    <property type="molecule type" value="Genomic_DNA"/>
</dbReference>
<dbReference type="AlphaFoldDB" id="A0AAE1SPB8"/>
<reference evidence="3" key="1">
    <citation type="submission" date="2023-12" db="EMBL/GenBank/DDBJ databases">
        <title>Genome assembly of Anisodus tanguticus.</title>
        <authorList>
            <person name="Wang Y.-J."/>
        </authorList>
    </citation>
    <scope>NUCLEOTIDE SEQUENCE</scope>
    <source>
        <strain evidence="3">KB-2021</strain>
        <tissue evidence="3">Leaf</tissue>
    </source>
</reference>
<comment type="caution">
    <text evidence="3">The sequence shown here is derived from an EMBL/GenBank/DDBJ whole genome shotgun (WGS) entry which is preliminary data.</text>
</comment>
<dbReference type="PANTHER" id="PTHR48044:SF48">
    <property type="entry name" value="GLYCOSYLTRANSFERASE"/>
    <property type="match status" value="1"/>
</dbReference>
<feature type="domain" description="Glycosyltransferase N-terminal" evidence="2">
    <location>
        <begin position="60"/>
        <end position="144"/>
    </location>
</feature>
<dbReference type="PANTHER" id="PTHR48044">
    <property type="entry name" value="GLYCOSYLTRANSFERASE"/>
    <property type="match status" value="1"/>
</dbReference>
<proteinExistence type="inferred from homology"/>
<gene>
    <name evidence="3" type="ORF">RND71_008783</name>
</gene>